<dbReference type="InterPro" id="IPR008964">
    <property type="entry name" value="Invasin/intimin_cell_adhesion"/>
</dbReference>
<gene>
    <name evidence="2" type="ORF">EDM56_17500</name>
</gene>
<keyword evidence="3" id="KW-1185">Reference proteome</keyword>
<dbReference type="Gene3D" id="2.60.40.1080">
    <property type="match status" value="1"/>
</dbReference>
<dbReference type="PANTHER" id="PTHR42754">
    <property type="entry name" value="ENDOGLUCANASE"/>
    <property type="match status" value="1"/>
</dbReference>
<keyword evidence="1" id="KW-0732">Signal</keyword>
<dbReference type="OrthoDB" id="9811934at2"/>
<proteinExistence type="predicted"/>
<dbReference type="InterPro" id="IPR011047">
    <property type="entry name" value="Quinoprotein_ADH-like_sf"/>
</dbReference>
<evidence type="ECO:0008006" key="4">
    <source>
        <dbReference type="Google" id="ProtNLM"/>
    </source>
</evidence>
<sequence length="452" mass="48499">MKKNRFALHCLLASFLAVGSLALPGNLAQANTAVEGFGITLTKTLGTDEQTKGNGFQQTADDGFVIAGSIGSSASIPYLLKVDNRGEKQWEQRYPAFANTALFTVLPLQNGGYFAAGLQHAKDTSPLLFMMSVDEHGKLLWTQTYKTIAEAPESPPSAAFETSDHSVVVTGQGFALLVDQVGKLGWQYADPAIKGISAITENVTGQVTLEGAGLHVTIDRQGKKLQATVSPHADTFQAAARLVDGGYVYVNKFTDRIIKVDKSGSLVWEKNRDIDLYSATMIEGTADGGFALISTMGQTYMIHKFDVKGNRMGNARIGTSGKNEVQTFSSAIETKDGSYALIAYHINEAPKNSDILLYKTNSFETAKVQSLSIVPSEKTIMVGKASRVKLLATMLDGSVKDVTAQANWSSDDEEHITVEKGKVTGVQAGIGKVVAIYDEIGITCELLIQPAK</sequence>
<dbReference type="EMBL" id="RHHQ01000012">
    <property type="protein sequence ID" value="RNB87445.1"/>
    <property type="molecule type" value="Genomic_DNA"/>
</dbReference>
<dbReference type="RefSeq" id="WP_122919142.1">
    <property type="nucleotide sequence ID" value="NZ_RHHQ01000012.1"/>
</dbReference>
<reference evidence="2 3" key="1">
    <citation type="submission" date="2018-10" db="EMBL/GenBank/DDBJ databases">
        <title>Phylogenomics of Brevibacillus.</title>
        <authorList>
            <person name="Dunlap C."/>
        </authorList>
    </citation>
    <scope>NUCLEOTIDE SEQUENCE [LARGE SCALE GENOMIC DNA]</scope>
    <source>
        <strain evidence="2 3">JCM 15716</strain>
    </source>
</reference>
<dbReference type="Proteomes" id="UP000271031">
    <property type="component" value="Unassembled WGS sequence"/>
</dbReference>
<accession>A0A3M8DJ90</accession>
<evidence type="ECO:0000313" key="2">
    <source>
        <dbReference type="EMBL" id="RNB87445.1"/>
    </source>
</evidence>
<comment type="caution">
    <text evidence="2">The sequence shown here is derived from an EMBL/GenBank/DDBJ whole genome shotgun (WGS) entry which is preliminary data.</text>
</comment>
<dbReference type="SUPFAM" id="SSF49373">
    <property type="entry name" value="Invasin/intimin cell-adhesion fragments"/>
    <property type="match status" value="1"/>
</dbReference>
<protein>
    <recommendedName>
        <fullName evidence="4">BIG2 domain-containing protein</fullName>
    </recommendedName>
</protein>
<organism evidence="2 3">
    <name type="scientific">Brevibacillus fluminis</name>
    <dbReference type="NCBI Taxonomy" id="511487"/>
    <lineage>
        <taxon>Bacteria</taxon>
        <taxon>Bacillati</taxon>
        <taxon>Bacillota</taxon>
        <taxon>Bacilli</taxon>
        <taxon>Bacillales</taxon>
        <taxon>Paenibacillaceae</taxon>
        <taxon>Brevibacillus</taxon>
    </lineage>
</organism>
<feature type="chain" id="PRO_5038530794" description="BIG2 domain-containing protein" evidence="1">
    <location>
        <begin position="23"/>
        <end position="452"/>
    </location>
</feature>
<dbReference type="SUPFAM" id="SSF50998">
    <property type="entry name" value="Quinoprotein alcohol dehydrogenase-like"/>
    <property type="match status" value="1"/>
</dbReference>
<name>A0A3M8DJ90_9BACL</name>
<dbReference type="AlphaFoldDB" id="A0A3M8DJ90"/>
<feature type="signal peptide" evidence="1">
    <location>
        <begin position="1"/>
        <end position="22"/>
    </location>
</feature>
<evidence type="ECO:0000256" key="1">
    <source>
        <dbReference type="SAM" id="SignalP"/>
    </source>
</evidence>
<evidence type="ECO:0000313" key="3">
    <source>
        <dbReference type="Proteomes" id="UP000271031"/>
    </source>
</evidence>
<dbReference type="PANTHER" id="PTHR42754:SF1">
    <property type="entry name" value="LIPOPROTEIN"/>
    <property type="match status" value="1"/>
</dbReference>